<dbReference type="GO" id="GO:0006552">
    <property type="term" value="P:L-leucine catabolic process"/>
    <property type="evidence" value="ECO:0007669"/>
    <property type="project" value="TreeGrafter"/>
</dbReference>
<dbReference type="AlphaFoldDB" id="A0A3A9JEU8"/>
<dbReference type="GO" id="GO:0046872">
    <property type="term" value="F:metal ion binding"/>
    <property type="evidence" value="ECO:0007669"/>
    <property type="project" value="UniProtKB-KW"/>
</dbReference>
<name>A0A3A9JEU8_9PROT</name>
<dbReference type="Pfam" id="PF00682">
    <property type="entry name" value="HMGL-like"/>
    <property type="match status" value="1"/>
</dbReference>
<sequence>MDAMTTNTASGFVEVVEVGTRDGLQIEPTVVPTEEKVALVNSMIDSGIRHIEVTSFVSFKAVPQLADAEQVLAGIRKRPDTNLMALVPNLRGAERACKTPLDGGVLLVSASETHNRKNLNRSINDSLHGFPAVAEMLRQGGIEVLGAIAVAFGCPFEGDLPLEAVLRIARTYAELGVRHITLGDTTGMATPRNIRATLRALRAELPEMEFTLHLHNTRGVGLANVLVGLEEGVRRFDAAAGGLGGCPFAAGATGNICTEDLVYLLHESGLETGIDLEKTIAIAHRMERLLGKPLAGQVMRAGPRLRLHAADAVPTAAG</sequence>
<keyword evidence="3 5" id="KW-0456">Lyase</keyword>
<dbReference type="PANTHER" id="PTHR42738">
    <property type="entry name" value="HYDROXYMETHYLGLUTARYL-COA LYASE"/>
    <property type="match status" value="1"/>
</dbReference>
<keyword evidence="7" id="KW-1185">Reference proteome</keyword>
<dbReference type="NCBIfam" id="NF004283">
    <property type="entry name" value="PRK05692.1"/>
    <property type="match status" value="1"/>
</dbReference>
<gene>
    <name evidence="5" type="ORF">D6Z83_15745</name>
    <name evidence="6" type="ORF">EBE87_25220</name>
</gene>
<evidence type="ECO:0000256" key="3">
    <source>
        <dbReference type="ARBA" id="ARBA00023239"/>
    </source>
</evidence>
<evidence type="ECO:0000256" key="1">
    <source>
        <dbReference type="ARBA" id="ARBA00009405"/>
    </source>
</evidence>
<dbReference type="InParanoid" id="A0A3A9JEU8"/>
<accession>A0A3A9JEU8</accession>
<organism evidence="5 8">
    <name type="scientific">Teichococcus wenyumeiae</name>
    <dbReference type="NCBI Taxonomy" id="2478470"/>
    <lineage>
        <taxon>Bacteria</taxon>
        <taxon>Pseudomonadati</taxon>
        <taxon>Pseudomonadota</taxon>
        <taxon>Alphaproteobacteria</taxon>
        <taxon>Acetobacterales</taxon>
        <taxon>Roseomonadaceae</taxon>
        <taxon>Roseomonas</taxon>
    </lineage>
</organism>
<evidence type="ECO:0000313" key="7">
    <source>
        <dbReference type="Proteomes" id="UP000274097"/>
    </source>
</evidence>
<evidence type="ECO:0000313" key="8">
    <source>
        <dbReference type="Proteomes" id="UP000278036"/>
    </source>
</evidence>
<evidence type="ECO:0000313" key="5">
    <source>
        <dbReference type="EMBL" id="RKK03213.1"/>
    </source>
</evidence>
<protein>
    <submittedName>
        <fullName evidence="5">Hydroxymethylglutaryl-CoA lyase</fullName>
        <ecNumber evidence="6">4.1.3.4</ecNumber>
    </submittedName>
</protein>
<evidence type="ECO:0000313" key="6">
    <source>
        <dbReference type="EMBL" id="RMI15565.1"/>
    </source>
</evidence>
<dbReference type="FunCoup" id="A0A3A9JEU8">
    <property type="interactions" value="128"/>
</dbReference>
<dbReference type="EMBL" id="RFLX01000050">
    <property type="protein sequence ID" value="RMI15565.1"/>
    <property type="molecule type" value="Genomic_DNA"/>
</dbReference>
<dbReference type="InterPro" id="IPR043594">
    <property type="entry name" value="HMGL"/>
</dbReference>
<dbReference type="PROSITE" id="PS50991">
    <property type="entry name" value="PYR_CT"/>
    <property type="match status" value="1"/>
</dbReference>
<dbReference type="EC" id="4.1.3.4" evidence="6"/>
<dbReference type="CDD" id="cd07938">
    <property type="entry name" value="DRE_TIM_HMGL"/>
    <property type="match status" value="1"/>
</dbReference>
<evidence type="ECO:0000256" key="2">
    <source>
        <dbReference type="ARBA" id="ARBA00022723"/>
    </source>
</evidence>
<dbReference type="OrthoDB" id="9784013at2"/>
<dbReference type="Gene3D" id="3.20.20.70">
    <property type="entry name" value="Aldolase class I"/>
    <property type="match status" value="1"/>
</dbReference>
<dbReference type="InterPro" id="IPR000891">
    <property type="entry name" value="PYR_CT"/>
</dbReference>
<dbReference type="GO" id="GO:0046951">
    <property type="term" value="P:ketone body biosynthetic process"/>
    <property type="evidence" value="ECO:0007669"/>
    <property type="project" value="TreeGrafter"/>
</dbReference>
<dbReference type="Proteomes" id="UP000274097">
    <property type="component" value="Unassembled WGS sequence"/>
</dbReference>
<proteinExistence type="inferred from homology"/>
<dbReference type="InterPro" id="IPR013785">
    <property type="entry name" value="Aldolase_TIM"/>
</dbReference>
<dbReference type="Proteomes" id="UP000278036">
    <property type="component" value="Unassembled WGS sequence"/>
</dbReference>
<dbReference type="GO" id="GO:0004419">
    <property type="term" value="F:hydroxymethylglutaryl-CoA lyase activity"/>
    <property type="evidence" value="ECO:0007669"/>
    <property type="project" value="UniProtKB-EC"/>
</dbReference>
<dbReference type="SUPFAM" id="SSF51569">
    <property type="entry name" value="Aldolase"/>
    <property type="match status" value="1"/>
</dbReference>
<comment type="caution">
    <text evidence="5">The sequence shown here is derived from an EMBL/GenBank/DDBJ whole genome shotgun (WGS) entry which is preliminary data.</text>
</comment>
<feature type="domain" description="Pyruvate carboxyltransferase" evidence="4">
    <location>
        <begin position="13"/>
        <end position="280"/>
    </location>
</feature>
<keyword evidence="2" id="KW-0479">Metal-binding</keyword>
<dbReference type="FunFam" id="3.20.20.70:FF:000071">
    <property type="entry name" value="Hydroxymethylglutaryl-CoA lyase"/>
    <property type="match status" value="1"/>
</dbReference>
<dbReference type="EMBL" id="RAQU01000098">
    <property type="protein sequence ID" value="RKK03213.1"/>
    <property type="molecule type" value="Genomic_DNA"/>
</dbReference>
<dbReference type="PANTHER" id="PTHR42738:SF7">
    <property type="entry name" value="HYDROXYMETHYLGLUTARYL-COA LYASE"/>
    <property type="match status" value="1"/>
</dbReference>
<evidence type="ECO:0000259" key="4">
    <source>
        <dbReference type="PROSITE" id="PS50991"/>
    </source>
</evidence>
<reference evidence="5 8" key="1">
    <citation type="submission" date="2018-09" db="EMBL/GenBank/DDBJ databases">
        <title>Roseomonas sp. nov., isolated from feces of Tibetan antelopes in the Qinghai-Tibet plateau, China.</title>
        <authorList>
            <person name="Tian Z."/>
        </authorList>
    </citation>
    <scope>NUCLEOTIDE SEQUENCE [LARGE SCALE GENOMIC DNA]</scope>
    <source>
        <strain evidence="6 7">Z23</strain>
        <strain evidence="5 8">Z24</strain>
    </source>
</reference>
<comment type="similarity">
    <text evidence="1">Belongs to the HMG-CoA lyase family.</text>
</comment>